<dbReference type="InterPro" id="IPR009057">
    <property type="entry name" value="Homeodomain-like_sf"/>
</dbReference>
<dbReference type="Gene3D" id="2.60.120.10">
    <property type="entry name" value="Jelly Rolls"/>
    <property type="match status" value="1"/>
</dbReference>
<dbReference type="Gene3D" id="1.10.10.60">
    <property type="entry name" value="Homeodomain-like"/>
    <property type="match status" value="1"/>
</dbReference>
<dbReference type="SUPFAM" id="SSF51182">
    <property type="entry name" value="RmlC-like cupins"/>
    <property type="match status" value="1"/>
</dbReference>
<dbReference type="RefSeq" id="WP_349584557.1">
    <property type="nucleotide sequence ID" value="NZ_JBEFLD010000002.1"/>
</dbReference>
<dbReference type="PANTHER" id="PTHR43280:SF32">
    <property type="entry name" value="TRANSCRIPTIONAL REGULATORY PROTEIN"/>
    <property type="match status" value="1"/>
</dbReference>
<proteinExistence type="predicted"/>
<dbReference type="InterPro" id="IPR018060">
    <property type="entry name" value="HTH_AraC"/>
</dbReference>
<dbReference type="InterPro" id="IPR011051">
    <property type="entry name" value="RmlC_Cupin_sf"/>
</dbReference>
<feature type="domain" description="HTH araC/xylS-type" evidence="5">
    <location>
        <begin position="190"/>
        <end position="288"/>
    </location>
</feature>
<dbReference type="InterPro" id="IPR014710">
    <property type="entry name" value="RmlC-like_jellyroll"/>
</dbReference>
<comment type="caution">
    <text evidence="6">The sequence shown here is derived from an EMBL/GenBank/DDBJ whole genome shotgun (WGS) entry which is preliminary data.</text>
</comment>
<evidence type="ECO:0000256" key="4">
    <source>
        <dbReference type="ARBA" id="ARBA00023163"/>
    </source>
</evidence>
<reference evidence="6" key="1">
    <citation type="submission" date="2024-06" db="EMBL/GenBank/DDBJ databases">
        <title>Genome sequence of Vogesella sp. MAHUQ-64.</title>
        <authorList>
            <person name="Huq M.A."/>
        </authorList>
    </citation>
    <scope>NUCLEOTIDE SEQUENCE</scope>
    <source>
        <strain evidence="6">MAHUQ-64</strain>
    </source>
</reference>
<organism evidence="6 7">
    <name type="scientific">Vogesella oryzagri</name>
    <dbReference type="NCBI Taxonomy" id="3160864"/>
    <lineage>
        <taxon>Bacteria</taxon>
        <taxon>Pseudomonadati</taxon>
        <taxon>Pseudomonadota</taxon>
        <taxon>Betaproteobacteria</taxon>
        <taxon>Neisseriales</taxon>
        <taxon>Chromobacteriaceae</taxon>
        <taxon>Vogesella</taxon>
    </lineage>
</organism>
<protein>
    <submittedName>
        <fullName evidence="6">Helix-turn-helix domain-containing protein</fullName>
    </submittedName>
</protein>
<evidence type="ECO:0000313" key="6">
    <source>
        <dbReference type="EMBL" id="MEQ6289857.1"/>
    </source>
</evidence>
<dbReference type="InterPro" id="IPR020449">
    <property type="entry name" value="Tscrpt_reg_AraC-type_HTH"/>
</dbReference>
<keyword evidence="3" id="KW-0010">Activator</keyword>
<keyword evidence="4" id="KW-0804">Transcription</keyword>
<keyword evidence="7" id="KW-1185">Reference proteome</keyword>
<dbReference type="PANTHER" id="PTHR43280">
    <property type="entry name" value="ARAC-FAMILY TRANSCRIPTIONAL REGULATOR"/>
    <property type="match status" value="1"/>
</dbReference>
<dbReference type="InterPro" id="IPR003313">
    <property type="entry name" value="AraC-bd"/>
</dbReference>
<keyword evidence="1" id="KW-0805">Transcription regulation</keyword>
<dbReference type="Proteomes" id="UP001433638">
    <property type="component" value="Unassembled WGS sequence"/>
</dbReference>
<accession>A0ABV1M0W7</accession>
<evidence type="ECO:0000259" key="5">
    <source>
        <dbReference type="PROSITE" id="PS01124"/>
    </source>
</evidence>
<dbReference type="InterPro" id="IPR047264">
    <property type="entry name" value="Cupin_HpaA-like_N"/>
</dbReference>
<dbReference type="SUPFAM" id="SSF46689">
    <property type="entry name" value="Homeodomain-like"/>
    <property type="match status" value="1"/>
</dbReference>
<name>A0ABV1M0W7_9NEIS</name>
<sequence length="288" mass="32653">MQAGLAGVPVFKLYGEGSDWPTVDLLHCETISSRSQLYGWEIERHRHSDLWQLLYVRRGPAELYVEGQHTRLEQPAIQLVPALSVHGFRFHADIEGYVLTLAAPLVSWLQQELGVCAPVLQQPHCFPVARGGHYLDSLFAAIAEEYANPAPGRDVLLRSLVCALLVWLSRQLPQGEGPAERPERGSQHLQRFGALLEKHYREHWAVSRYAHQLGVSTAYLNGVCRRQTGHTALQLLHQRLLLEAKRLLVYTTLNVNQIADQLGFSEPAYFIRFFKRLTGQTPRSLRQP</sequence>
<evidence type="ECO:0000256" key="1">
    <source>
        <dbReference type="ARBA" id="ARBA00023015"/>
    </source>
</evidence>
<dbReference type="PRINTS" id="PR00032">
    <property type="entry name" value="HTHARAC"/>
</dbReference>
<dbReference type="EMBL" id="JBEFLD010000002">
    <property type="protein sequence ID" value="MEQ6289857.1"/>
    <property type="molecule type" value="Genomic_DNA"/>
</dbReference>
<dbReference type="SMART" id="SM00342">
    <property type="entry name" value="HTH_ARAC"/>
    <property type="match status" value="1"/>
</dbReference>
<dbReference type="CDD" id="cd06999">
    <property type="entry name" value="cupin_HpaA-like_N"/>
    <property type="match status" value="1"/>
</dbReference>
<dbReference type="Pfam" id="PF02311">
    <property type="entry name" value="AraC_binding"/>
    <property type="match status" value="1"/>
</dbReference>
<keyword evidence="2" id="KW-0238">DNA-binding</keyword>
<evidence type="ECO:0000313" key="7">
    <source>
        <dbReference type="Proteomes" id="UP001433638"/>
    </source>
</evidence>
<dbReference type="Pfam" id="PF12833">
    <property type="entry name" value="HTH_18"/>
    <property type="match status" value="1"/>
</dbReference>
<evidence type="ECO:0000256" key="2">
    <source>
        <dbReference type="ARBA" id="ARBA00023125"/>
    </source>
</evidence>
<evidence type="ECO:0000256" key="3">
    <source>
        <dbReference type="ARBA" id="ARBA00023159"/>
    </source>
</evidence>
<dbReference type="PROSITE" id="PS01124">
    <property type="entry name" value="HTH_ARAC_FAMILY_2"/>
    <property type="match status" value="1"/>
</dbReference>
<gene>
    <name evidence="6" type="ORF">ABNW52_04430</name>
</gene>